<proteinExistence type="predicted"/>
<feature type="region of interest" description="Disordered" evidence="1">
    <location>
        <begin position="1"/>
        <end position="48"/>
    </location>
</feature>
<organism evidence="2 3">
    <name type="scientific">Lutzomyia longipalpis</name>
    <name type="common">Sand fly</name>
    <dbReference type="NCBI Taxonomy" id="7200"/>
    <lineage>
        <taxon>Eukaryota</taxon>
        <taxon>Metazoa</taxon>
        <taxon>Ecdysozoa</taxon>
        <taxon>Arthropoda</taxon>
        <taxon>Hexapoda</taxon>
        <taxon>Insecta</taxon>
        <taxon>Pterygota</taxon>
        <taxon>Neoptera</taxon>
        <taxon>Endopterygota</taxon>
        <taxon>Diptera</taxon>
        <taxon>Nematocera</taxon>
        <taxon>Psychodoidea</taxon>
        <taxon>Psychodidae</taxon>
        <taxon>Lutzomyia</taxon>
        <taxon>Lutzomyia</taxon>
    </lineage>
</organism>
<reference evidence="2" key="1">
    <citation type="submission" date="2020-05" db="UniProtKB">
        <authorList>
            <consortium name="EnsemblMetazoa"/>
        </authorList>
    </citation>
    <scope>IDENTIFICATION</scope>
    <source>
        <strain evidence="2">Jacobina</strain>
    </source>
</reference>
<dbReference type="AlphaFoldDB" id="A0A1B0CW75"/>
<evidence type="ECO:0000313" key="3">
    <source>
        <dbReference type="Proteomes" id="UP000092461"/>
    </source>
</evidence>
<sequence length="170" mass="19347">MENGFTLNLGSPSSMSPNNPPQATTNGVLSNQTADDSRKMPRPIGTERASWKYGYNSNVVTQNQPPQMPMEMDNSGQMHPWIVDKQPWMMPMRNQYVPTDDLHPHDQFFGHMQLDYHHAGGGNVGPTPQNMNLMQSLQYTPFMPHSADIGQLPDKIESWEPEKHGWKWTN</sequence>
<protein>
    <submittedName>
        <fullName evidence="2">Uncharacterized protein</fullName>
    </submittedName>
</protein>
<evidence type="ECO:0000313" key="2">
    <source>
        <dbReference type="EnsemblMetazoa" id="LLOJ009259-PA"/>
    </source>
</evidence>
<name>A0A1B0CW75_LUTLO</name>
<feature type="compositionally biased region" description="Polar residues" evidence="1">
    <location>
        <begin position="22"/>
        <end position="34"/>
    </location>
</feature>
<accession>A0A1B0CW75</accession>
<dbReference type="VEuPathDB" id="VectorBase:LLOJ009259"/>
<dbReference type="EnsemblMetazoa" id="LLOJ009259-RA">
    <property type="protein sequence ID" value="LLOJ009259-PA"/>
    <property type="gene ID" value="LLOJ009259"/>
</dbReference>
<keyword evidence="3" id="KW-1185">Reference proteome</keyword>
<feature type="compositionally biased region" description="Polar residues" evidence="1">
    <location>
        <begin position="1"/>
        <end position="10"/>
    </location>
</feature>
<evidence type="ECO:0000256" key="1">
    <source>
        <dbReference type="SAM" id="MobiDB-lite"/>
    </source>
</evidence>
<dbReference type="EMBL" id="AJWK01031920">
    <property type="status" value="NOT_ANNOTATED_CDS"/>
    <property type="molecule type" value="Genomic_DNA"/>
</dbReference>
<dbReference type="VEuPathDB" id="VectorBase:LLONM1_001109"/>
<dbReference type="Proteomes" id="UP000092461">
    <property type="component" value="Unassembled WGS sequence"/>
</dbReference>